<dbReference type="PANTHER" id="PTHR45638">
    <property type="entry name" value="CYCLIC NUCLEOTIDE-GATED CATION CHANNEL SUBUNIT A"/>
    <property type="match status" value="1"/>
</dbReference>
<dbReference type="InterPro" id="IPR018490">
    <property type="entry name" value="cNMP-bd_dom_sf"/>
</dbReference>
<keyword evidence="2" id="KW-0813">Transport</keyword>
<dbReference type="Pfam" id="PF00027">
    <property type="entry name" value="cNMP_binding"/>
    <property type="match status" value="1"/>
</dbReference>
<gene>
    <name evidence="12" type="ORF">TrRE_jg8402</name>
</gene>
<evidence type="ECO:0000256" key="6">
    <source>
        <dbReference type="ARBA" id="ARBA00023136"/>
    </source>
</evidence>
<organism evidence="12 13">
    <name type="scientific">Triparma retinervis</name>
    <dbReference type="NCBI Taxonomy" id="2557542"/>
    <lineage>
        <taxon>Eukaryota</taxon>
        <taxon>Sar</taxon>
        <taxon>Stramenopiles</taxon>
        <taxon>Ochrophyta</taxon>
        <taxon>Bolidophyceae</taxon>
        <taxon>Parmales</taxon>
        <taxon>Triparmaceae</taxon>
        <taxon>Triparma</taxon>
    </lineage>
</organism>
<keyword evidence="8" id="KW-0407">Ion channel</keyword>
<feature type="compositionally biased region" description="Basic and acidic residues" evidence="9">
    <location>
        <begin position="824"/>
        <end position="834"/>
    </location>
</feature>
<feature type="transmembrane region" description="Helical" evidence="10">
    <location>
        <begin position="258"/>
        <end position="280"/>
    </location>
</feature>
<dbReference type="SMART" id="SM00100">
    <property type="entry name" value="cNMP"/>
    <property type="match status" value="1"/>
</dbReference>
<feature type="compositionally biased region" description="Basic and acidic residues" evidence="9">
    <location>
        <begin position="35"/>
        <end position="48"/>
    </location>
</feature>
<dbReference type="OrthoDB" id="421226at2759"/>
<feature type="compositionally biased region" description="Basic and acidic residues" evidence="9">
    <location>
        <begin position="65"/>
        <end position="80"/>
    </location>
</feature>
<dbReference type="GO" id="GO:0044877">
    <property type="term" value="F:protein-containing complex binding"/>
    <property type="evidence" value="ECO:0007669"/>
    <property type="project" value="TreeGrafter"/>
</dbReference>
<feature type="compositionally biased region" description="Polar residues" evidence="9">
    <location>
        <begin position="49"/>
        <end position="60"/>
    </location>
</feature>
<evidence type="ECO:0000256" key="4">
    <source>
        <dbReference type="ARBA" id="ARBA00022989"/>
    </source>
</evidence>
<dbReference type="GO" id="GO:0016020">
    <property type="term" value="C:membrane"/>
    <property type="evidence" value="ECO:0007669"/>
    <property type="project" value="UniProtKB-SubCell"/>
</dbReference>
<dbReference type="PROSITE" id="PS00889">
    <property type="entry name" value="CNMP_BINDING_2"/>
    <property type="match status" value="1"/>
</dbReference>
<evidence type="ECO:0000256" key="8">
    <source>
        <dbReference type="ARBA" id="ARBA00023303"/>
    </source>
</evidence>
<keyword evidence="4 10" id="KW-1133">Transmembrane helix</keyword>
<feature type="transmembrane region" description="Helical" evidence="10">
    <location>
        <begin position="220"/>
        <end position="237"/>
    </location>
</feature>
<feature type="transmembrane region" description="Helical" evidence="10">
    <location>
        <begin position="323"/>
        <end position="348"/>
    </location>
</feature>
<keyword evidence="3 10" id="KW-0812">Transmembrane</keyword>
<evidence type="ECO:0000256" key="9">
    <source>
        <dbReference type="SAM" id="MobiDB-lite"/>
    </source>
</evidence>
<sequence length="898" mass="100230">MDLTSVEGVEMPSIGSPGASPECESTMSSKPVCGMRDKFQDSHHEQRSAKGSSSLANFISSKVLGRKEIDDDDNSSHIESRASGPVSFGPEDEEAEELEDRASDLHPDLIHKISGLAASTRLRTGTKLARRVLGRSDKSRSNIQHRNSEQLEEALSKFKLADQVSTSTDDNTDVWKVASRLEVRKELYQRVLLWITMYVSFLVPWLMAFEQSVGKMFSRSVYLADIAFFVNFLNTLREYKILRTTTKLFQGKQLGFKIPALIVGGMFNCCPFLPIMYLHFNVIEPRSFLGMLYLVQCPCRLYSCMQHSSFIHTAPNSTKFVAVIFQLMKTILAMFMLLHMAACSWIVVCNKNCVGFLDIFRNNPYQDALAELDASGRYDHCWFNDNAEYEIQLQTMSVDDGPGNTGFYMKTLFLTTAMVIGAENIGPGTRGEALFGFCALLVGVAFTAVFFGQTMSLIHSLERRNFLFRKKLEDSRDIMDHINLPHRVRDKINRYFWYKYSNFAYQGMAAFLEDLSEPLAMEVQLACHSSVIGNISIFQDCGANVIRMVLLSMTPEIYLPGDVIFRAGDDADKLYMIQTGAVEIINEAGVVLVVLSEGSYFGEVALLTDFNRTAGARSSLYTTCDTLSKADFDLIRERYPDFNNQLTKDIEKDYVFNENTDFGHKDVPKPGLSHSFGDIAGEVVGKIHERKIREKRSDEELNSLTNKSSSLLGVVVKGDSSLEEVVNPIMPKQKQRVTVHVPKSTLQPRTSENTRLFKRSSTGSHVVVNKGGSNVTGAARRATSAVPAGLSVADEAAVRRVVQTAVKEEMEGLKSWLQQALKQQHTEREQLNRDRMRKISTSSAGRSKFGTVTGPSRKASAGGRSISSLSNRSMSVSDEGKQVDVARQEEKMATTHES</sequence>
<proteinExistence type="predicted"/>
<evidence type="ECO:0000256" key="1">
    <source>
        <dbReference type="ARBA" id="ARBA00004141"/>
    </source>
</evidence>
<dbReference type="InterPro" id="IPR000595">
    <property type="entry name" value="cNMP-bd_dom"/>
</dbReference>
<dbReference type="AlphaFoldDB" id="A0A9W6Z1Q4"/>
<dbReference type="GO" id="GO:0005221">
    <property type="term" value="F:intracellularly cyclic nucleotide-activated monoatomic cation channel activity"/>
    <property type="evidence" value="ECO:0007669"/>
    <property type="project" value="InterPro"/>
</dbReference>
<protein>
    <recommendedName>
        <fullName evidence="11">Cyclic nucleotide-binding domain-containing protein</fullName>
    </recommendedName>
</protein>
<dbReference type="EMBL" id="BRXZ01000520">
    <property type="protein sequence ID" value="GMH46527.1"/>
    <property type="molecule type" value="Genomic_DNA"/>
</dbReference>
<dbReference type="Gene3D" id="2.60.120.10">
    <property type="entry name" value="Jelly Rolls"/>
    <property type="match status" value="1"/>
</dbReference>
<feature type="transmembrane region" description="Helical" evidence="10">
    <location>
        <begin position="191"/>
        <end position="208"/>
    </location>
</feature>
<feature type="compositionally biased region" description="Low complexity" evidence="9">
    <location>
        <begin position="865"/>
        <end position="877"/>
    </location>
</feature>
<feature type="compositionally biased region" description="Acidic residues" evidence="9">
    <location>
        <begin position="90"/>
        <end position="99"/>
    </location>
</feature>
<feature type="compositionally biased region" description="Basic and acidic residues" evidence="9">
    <location>
        <begin position="878"/>
        <end position="898"/>
    </location>
</feature>
<dbReference type="PROSITE" id="PS50042">
    <property type="entry name" value="CNMP_BINDING_3"/>
    <property type="match status" value="1"/>
</dbReference>
<feature type="region of interest" description="Disordered" evidence="9">
    <location>
        <begin position="824"/>
        <end position="898"/>
    </location>
</feature>
<comment type="subcellular location">
    <subcellularLocation>
        <location evidence="1">Membrane</location>
        <topology evidence="1">Multi-pass membrane protein</topology>
    </subcellularLocation>
</comment>
<dbReference type="InterPro" id="IPR050866">
    <property type="entry name" value="CNG_cation_channel"/>
</dbReference>
<evidence type="ECO:0000313" key="12">
    <source>
        <dbReference type="EMBL" id="GMH46527.1"/>
    </source>
</evidence>
<feature type="transmembrane region" description="Helical" evidence="10">
    <location>
        <begin position="433"/>
        <end position="452"/>
    </location>
</feature>
<dbReference type="CDD" id="cd00038">
    <property type="entry name" value="CAP_ED"/>
    <property type="match status" value="1"/>
</dbReference>
<keyword evidence="7" id="KW-1071">Ligand-gated ion channel</keyword>
<keyword evidence="13" id="KW-1185">Reference proteome</keyword>
<evidence type="ECO:0000256" key="10">
    <source>
        <dbReference type="SAM" id="Phobius"/>
    </source>
</evidence>
<reference evidence="12" key="1">
    <citation type="submission" date="2022-07" db="EMBL/GenBank/DDBJ databases">
        <title>Genome analysis of Parmales, a sister group of diatoms, reveals the evolutionary specialization of diatoms from phago-mixotrophs to photoautotrophs.</title>
        <authorList>
            <person name="Ban H."/>
            <person name="Sato S."/>
            <person name="Yoshikawa S."/>
            <person name="Kazumasa Y."/>
            <person name="Nakamura Y."/>
            <person name="Ichinomiya M."/>
            <person name="Saitoh K."/>
            <person name="Sato N."/>
            <person name="Blanc-Mathieu R."/>
            <person name="Endo H."/>
            <person name="Kuwata A."/>
            <person name="Ogata H."/>
        </authorList>
    </citation>
    <scope>NUCLEOTIDE SEQUENCE</scope>
</reference>
<feature type="domain" description="Cyclic nucleotide-binding" evidence="11">
    <location>
        <begin position="537"/>
        <end position="653"/>
    </location>
</feature>
<evidence type="ECO:0000259" key="11">
    <source>
        <dbReference type="PROSITE" id="PS50042"/>
    </source>
</evidence>
<dbReference type="SUPFAM" id="SSF51206">
    <property type="entry name" value="cAMP-binding domain-like"/>
    <property type="match status" value="1"/>
</dbReference>
<name>A0A9W6Z1Q4_9STRA</name>
<evidence type="ECO:0000256" key="7">
    <source>
        <dbReference type="ARBA" id="ARBA00023286"/>
    </source>
</evidence>
<evidence type="ECO:0000256" key="5">
    <source>
        <dbReference type="ARBA" id="ARBA00023065"/>
    </source>
</evidence>
<keyword evidence="6 10" id="KW-0472">Membrane</keyword>
<dbReference type="Gene3D" id="1.10.287.630">
    <property type="entry name" value="Helix hairpin bin"/>
    <property type="match status" value="1"/>
</dbReference>
<dbReference type="InterPro" id="IPR018488">
    <property type="entry name" value="cNMP-bd_CS"/>
</dbReference>
<feature type="region of interest" description="Disordered" evidence="9">
    <location>
        <begin position="1"/>
        <end position="100"/>
    </location>
</feature>
<evidence type="ECO:0000256" key="2">
    <source>
        <dbReference type="ARBA" id="ARBA00022448"/>
    </source>
</evidence>
<comment type="caution">
    <text evidence="12">The sequence shown here is derived from an EMBL/GenBank/DDBJ whole genome shotgun (WGS) entry which is preliminary data.</text>
</comment>
<dbReference type="InterPro" id="IPR014710">
    <property type="entry name" value="RmlC-like_jellyroll"/>
</dbReference>
<keyword evidence="5" id="KW-0406">Ion transport</keyword>
<evidence type="ECO:0000256" key="3">
    <source>
        <dbReference type="ARBA" id="ARBA00022692"/>
    </source>
</evidence>
<accession>A0A9W6Z1Q4</accession>
<dbReference type="Proteomes" id="UP001165082">
    <property type="component" value="Unassembled WGS sequence"/>
</dbReference>
<dbReference type="PANTHER" id="PTHR45638:SF11">
    <property type="entry name" value="CYCLIC NUCLEOTIDE-GATED CATION CHANNEL SUBUNIT A"/>
    <property type="match status" value="1"/>
</dbReference>
<evidence type="ECO:0000313" key="13">
    <source>
        <dbReference type="Proteomes" id="UP001165082"/>
    </source>
</evidence>